<feature type="compositionally biased region" description="Acidic residues" evidence="1">
    <location>
        <begin position="305"/>
        <end position="322"/>
    </location>
</feature>
<accession>A0A8H6DSZ8</accession>
<protein>
    <submittedName>
        <fullName evidence="2">Uncharacterized protein</fullName>
    </submittedName>
</protein>
<feature type="compositionally biased region" description="Basic and acidic residues" evidence="1">
    <location>
        <begin position="266"/>
        <end position="290"/>
    </location>
</feature>
<gene>
    <name evidence="2" type="ORF">GGP41_003190</name>
</gene>
<sequence length="360" mass="41131">MFPCAERPILPDHVTTINYALDWPHLQNPSNTTFAGLTQIDICHCQRTDLSPQKDTEPGHIYTRLKCIEPEVRFKTAKEDLWVLEAPHGPINMLRPATEEEKARRSQIHPDADPSVYQGQNFLFLTGPCPRGRYQAYATQKWLETLTPAARKHISSLCLLIQPYEEDSSAEATRRAYTDLAEYLVQQAPEFEKLYLLVCSNGMQLCSAASEFSKLLHSRDIKIIVVVDDCCSREMTEYDDPGLFSETMMAMARRPPPLQTASEPPQKCETDEHRSEVVEPSERDKEKEGMEEGDDNGEDKKEKGDDEEEDKKEKGDDEEEEDKKEKEEQGREDSVDGDWTDATVSPTSPQNELDKDWQML</sequence>
<reference evidence="2" key="1">
    <citation type="submission" date="2019-11" db="EMBL/GenBank/DDBJ databases">
        <title>Bipolaris sorokiniana Genome sequencing.</title>
        <authorList>
            <person name="Wang H."/>
        </authorList>
    </citation>
    <scope>NUCLEOTIDE SEQUENCE</scope>
</reference>
<evidence type="ECO:0000313" key="2">
    <source>
        <dbReference type="EMBL" id="KAF5846899.1"/>
    </source>
</evidence>
<organism evidence="2 3">
    <name type="scientific">Cochliobolus sativus</name>
    <name type="common">Common root rot and spot blotch fungus</name>
    <name type="synonym">Bipolaris sorokiniana</name>
    <dbReference type="NCBI Taxonomy" id="45130"/>
    <lineage>
        <taxon>Eukaryota</taxon>
        <taxon>Fungi</taxon>
        <taxon>Dikarya</taxon>
        <taxon>Ascomycota</taxon>
        <taxon>Pezizomycotina</taxon>
        <taxon>Dothideomycetes</taxon>
        <taxon>Pleosporomycetidae</taxon>
        <taxon>Pleosporales</taxon>
        <taxon>Pleosporineae</taxon>
        <taxon>Pleosporaceae</taxon>
        <taxon>Bipolaris</taxon>
    </lineage>
</organism>
<dbReference type="Proteomes" id="UP000624244">
    <property type="component" value="Unassembled WGS sequence"/>
</dbReference>
<evidence type="ECO:0000256" key="1">
    <source>
        <dbReference type="SAM" id="MobiDB-lite"/>
    </source>
</evidence>
<evidence type="ECO:0000313" key="3">
    <source>
        <dbReference type="Proteomes" id="UP000624244"/>
    </source>
</evidence>
<proteinExistence type="predicted"/>
<feature type="compositionally biased region" description="Basic and acidic residues" evidence="1">
    <location>
        <begin position="323"/>
        <end position="334"/>
    </location>
</feature>
<feature type="compositionally biased region" description="Polar residues" evidence="1">
    <location>
        <begin position="342"/>
        <end position="351"/>
    </location>
</feature>
<dbReference type="AlphaFoldDB" id="A0A8H6DSZ8"/>
<dbReference type="EMBL" id="WNKQ01000014">
    <property type="protein sequence ID" value="KAF5846899.1"/>
    <property type="molecule type" value="Genomic_DNA"/>
</dbReference>
<dbReference type="OMA" id="NMLRPAT"/>
<feature type="region of interest" description="Disordered" evidence="1">
    <location>
        <begin position="255"/>
        <end position="360"/>
    </location>
</feature>
<name>A0A8H6DSZ8_COCSA</name>
<comment type="caution">
    <text evidence="2">The sequence shown here is derived from an EMBL/GenBank/DDBJ whole genome shotgun (WGS) entry which is preliminary data.</text>
</comment>